<feature type="transmembrane region" description="Helical" evidence="5">
    <location>
        <begin position="217"/>
        <end position="239"/>
    </location>
</feature>
<dbReference type="GO" id="GO:0022857">
    <property type="term" value="F:transmembrane transporter activity"/>
    <property type="evidence" value="ECO:0007669"/>
    <property type="project" value="InterPro"/>
</dbReference>
<feature type="transmembrane region" description="Helical" evidence="5">
    <location>
        <begin position="414"/>
        <end position="436"/>
    </location>
</feature>
<keyword evidence="2 5" id="KW-0812">Transmembrane</keyword>
<evidence type="ECO:0000313" key="8">
    <source>
        <dbReference type="Proteomes" id="UP001353858"/>
    </source>
</evidence>
<dbReference type="InterPro" id="IPR036259">
    <property type="entry name" value="MFS_trans_sf"/>
</dbReference>
<keyword evidence="8" id="KW-1185">Reference proteome</keyword>
<feature type="domain" description="Major facilitator superfamily (MFS) profile" evidence="6">
    <location>
        <begin position="27"/>
        <end position="500"/>
    </location>
</feature>
<proteinExistence type="predicted"/>
<dbReference type="Pfam" id="PF00083">
    <property type="entry name" value="Sugar_tr"/>
    <property type="match status" value="1"/>
</dbReference>
<comment type="caution">
    <text evidence="7">The sequence shown here is derived from an EMBL/GenBank/DDBJ whole genome shotgun (WGS) entry which is preliminary data.</text>
</comment>
<evidence type="ECO:0000256" key="3">
    <source>
        <dbReference type="ARBA" id="ARBA00022989"/>
    </source>
</evidence>
<feature type="transmembrane region" description="Helical" evidence="5">
    <location>
        <begin position="475"/>
        <end position="495"/>
    </location>
</feature>
<protein>
    <recommendedName>
        <fullName evidence="6">Major facilitator superfamily (MFS) profile domain-containing protein</fullName>
    </recommendedName>
</protein>
<dbReference type="SUPFAM" id="SSF103473">
    <property type="entry name" value="MFS general substrate transporter"/>
    <property type="match status" value="1"/>
</dbReference>
<comment type="subcellular location">
    <subcellularLocation>
        <location evidence="1">Membrane</location>
        <topology evidence="1">Multi-pass membrane protein</topology>
    </subcellularLocation>
</comment>
<dbReference type="PROSITE" id="PS50850">
    <property type="entry name" value="MFS"/>
    <property type="match status" value="1"/>
</dbReference>
<reference evidence="8" key="1">
    <citation type="submission" date="2023-01" db="EMBL/GenBank/DDBJ databases">
        <title>Key to firefly adult light organ development and bioluminescence: homeobox transcription factors regulate luciferase expression and transportation to peroxisome.</title>
        <authorList>
            <person name="Fu X."/>
        </authorList>
    </citation>
    <scope>NUCLEOTIDE SEQUENCE [LARGE SCALE GENOMIC DNA]</scope>
</reference>
<feature type="transmembrane region" description="Helical" evidence="5">
    <location>
        <begin position="388"/>
        <end position="408"/>
    </location>
</feature>
<feature type="transmembrane region" description="Helical" evidence="5">
    <location>
        <begin position="127"/>
        <end position="147"/>
    </location>
</feature>
<evidence type="ECO:0000256" key="2">
    <source>
        <dbReference type="ARBA" id="ARBA00022692"/>
    </source>
</evidence>
<sequence length="544" mass="60261">MDNTDDLENLLSHLGDFGKYQFIQFMLHLVAATTAGMHMLSLQTVGAVPDHRCRIPDLDAPINSNFTLPNLEMYIPKLETEKFDSCYMYDLKTNDSSTIKCDSWVYDSTYHKSSRGIEWNFVCDRRWMGAVAQSAFMFGVFIGAVTLGSAADKYGRKAIFCWSALLQLVFGVAAAFIPEYYSFLIVQFFYGIFGSAGSYITGFVLSMELVGPSKRTVCGVSFQAAFAFGIMLVAGWGAIIHDRQILQLIYGLHAIFLLGHWWWMDESPRWLWANGKVTEAIKIVQKGLRINGSAVRLDPADYLTKATKVNKDEAVASMADLFKMPVMRKRTLNVCLAWFANSLVYYGLSLGTGKLYGNPFALLCLVGVVELPGYLLIIFIMDRLGRRSLTSFFMILGGICCIIAAYLFKGSIASTTFVMIGKFSIGSSFAIVYNYSAELFPTVVRNSALGLGAMSARLSGTLTPLIALLDSLNPALPTTIFAVISIISGFLILFLPETLGFAMPQTLQDGESFRVDDTGFTSCCRRKNKDNAQTHEQMEPLKPV</sequence>
<dbReference type="EMBL" id="JARPUR010000003">
    <property type="protein sequence ID" value="KAK4879076.1"/>
    <property type="molecule type" value="Genomic_DNA"/>
</dbReference>
<dbReference type="AlphaFoldDB" id="A0AAN7S907"/>
<dbReference type="InterPro" id="IPR020846">
    <property type="entry name" value="MFS_dom"/>
</dbReference>
<evidence type="ECO:0000256" key="1">
    <source>
        <dbReference type="ARBA" id="ARBA00004141"/>
    </source>
</evidence>
<keyword evidence="4 5" id="KW-0472">Membrane</keyword>
<organism evidence="7 8">
    <name type="scientific">Aquatica leii</name>
    <dbReference type="NCBI Taxonomy" id="1421715"/>
    <lineage>
        <taxon>Eukaryota</taxon>
        <taxon>Metazoa</taxon>
        <taxon>Ecdysozoa</taxon>
        <taxon>Arthropoda</taxon>
        <taxon>Hexapoda</taxon>
        <taxon>Insecta</taxon>
        <taxon>Pterygota</taxon>
        <taxon>Neoptera</taxon>
        <taxon>Endopterygota</taxon>
        <taxon>Coleoptera</taxon>
        <taxon>Polyphaga</taxon>
        <taxon>Elateriformia</taxon>
        <taxon>Elateroidea</taxon>
        <taxon>Lampyridae</taxon>
        <taxon>Luciolinae</taxon>
        <taxon>Aquatica</taxon>
    </lineage>
</organism>
<feature type="transmembrane region" description="Helical" evidence="5">
    <location>
        <begin position="183"/>
        <end position="205"/>
    </location>
</feature>
<dbReference type="Gene3D" id="1.20.1250.20">
    <property type="entry name" value="MFS general substrate transporter like domains"/>
    <property type="match status" value="1"/>
</dbReference>
<feature type="transmembrane region" description="Helical" evidence="5">
    <location>
        <begin position="448"/>
        <end position="469"/>
    </location>
</feature>
<evidence type="ECO:0000256" key="4">
    <source>
        <dbReference type="ARBA" id="ARBA00023136"/>
    </source>
</evidence>
<dbReference type="PANTHER" id="PTHR24064">
    <property type="entry name" value="SOLUTE CARRIER FAMILY 22 MEMBER"/>
    <property type="match status" value="1"/>
</dbReference>
<accession>A0AAN7S907</accession>
<feature type="transmembrane region" description="Helical" evidence="5">
    <location>
        <begin position="159"/>
        <end position="177"/>
    </location>
</feature>
<evidence type="ECO:0000259" key="6">
    <source>
        <dbReference type="PROSITE" id="PS50850"/>
    </source>
</evidence>
<feature type="transmembrane region" description="Helical" evidence="5">
    <location>
        <begin position="360"/>
        <end position="381"/>
    </location>
</feature>
<evidence type="ECO:0000256" key="5">
    <source>
        <dbReference type="SAM" id="Phobius"/>
    </source>
</evidence>
<evidence type="ECO:0000313" key="7">
    <source>
        <dbReference type="EMBL" id="KAK4879076.1"/>
    </source>
</evidence>
<name>A0AAN7S907_9COLE</name>
<dbReference type="CDD" id="cd17317">
    <property type="entry name" value="MFS_SLC22"/>
    <property type="match status" value="1"/>
</dbReference>
<feature type="transmembrane region" description="Helical" evidence="5">
    <location>
        <begin position="245"/>
        <end position="263"/>
    </location>
</feature>
<dbReference type="GO" id="GO:0016020">
    <property type="term" value="C:membrane"/>
    <property type="evidence" value="ECO:0007669"/>
    <property type="project" value="UniProtKB-SubCell"/>
</dbReference>
<keyword evidence="3 5" id="KW-1133">Transmembrane helix</keyword>
<dbReference type="InterPro" id="IPR005828">
    <property type="entry name" value="MFS_sugar_transport-like"/>
</dbReference>
<gene>
    <name evidence="7" type="ORF">RN001_007222</name>
</gene>
<dbReference type="Proteomes" id="UP001353858">
    <property type="component" value="Unassembled WGS sequence"/>
</dbReference>
<feature type="transmembrane region" description="Helical" evidence="5">
    <location>
        <begin position="331"/>
        <end position="348"/>
    </location>
</feature>